<proteinExistence type="predicted"/>
<gene>
    <name evidence="1" type="ORF">HHL21_08770</name>
</gene>
<dbReference type="Gene3D" id="3.30.2310.20">
    <property type="entry name" value="RelE-like"/>
    <property type="match status" value="1"/>
</dbReference>
<evidence type="ECO:0000313" key="2">
    <source>
        <dbReference type="Proteomes" id="UP000583752"/>
    </source>
</evidence>
<protein>
    <submittedName>
        <fullName evidence="1">Type II toxin-antitoxin system RelE/ParE family toxin</fullName>
    </submittedName>
</protein>
<dbReference type="InterPro" id="IPR035093">
    <property type="entry name" value="RelE/ParE_toxin_dom_sf"/>
</dbReference>
<dbReference type="Proteomes" id="UP000583752">
    <property type="component" value="Unassembled WGS sequence"/>
</dbReference>
<sequence>MTVLEILVTPTFMKTAKKLHAKDKDVVDRAVKDIAANPAIGEEKKGDLVGVFVHRFKLNKQEVLLAYRLQSDKFAPGAIVLLSLGSHENFYADLKRLR</sequence>
<keyword evidence="2" id="KW-1185">Reference proteome</keyword>
<reference evidence="1 2" key="1">
    <citation type="submission" date="2020-04" db="EMBL/GenBank/DDBJ databases">
        <title>Massilia sp. RP-1-19 isolated from soil.</title>
        <authorList>
            <person name="Dahal R.H."/>
        </authorList>
    </citation>
    <scope>NUCLEOTIDE SEQUENCE [LARGE SCALE GENOMIC DNA]</scope>
    <source>
        <strain evidence="1 2">RP-1-19</strain>
    </source>
</reference>
<name>A0A848HMW8_9BURK</name>
<evidence type="ECO:0000313" key="1">
    <source>
        <dbReference type="EMBL" id="NML61171.1"/>
    </source>
</evidence>
<dbReference type="AlphaFoldDB" id="A0A848HMW8"/>
<dbReference type="SUPFAM" id="SSF143011">
    <property type="entry name" value="RelE-like"/>
    <property type="match status" value="1"/>
</dbReference>
<dbReference type="InterPro" id="IPR031552">
    <property type="entry name" value="ParE-like_toxin"/>
</dbReference>
<dbReference type="Pfam" id="PF15781">
    <property type="entry name" value="ParE-like_toxin"/>
    <property type="match status" value="1"/>
</dbReference>
<comment type="caution">
    <text evidence="1">The sequence shown here is derived from an EMBL/GenBank/DDBJ whole genome shotgun (WGS) entry which is preliminary data.</text>
</comment>
<organism evidence="1 2">
    <name type="scientific">Massilia polaris</name>
    <dbReference type="NCBI Taxonomy" id="2728846"/>
    <lineage>
        <taxon>Bacteria</taxon>
        <taxon>Pseudomonadati</taxon>
        <taxon>Pseudomonadota</taxon>
        <taxon>Betaproteobacteria</taxon>
        <taxon>Burkholderiales</taxon>
        <taxon>Oxalobacteraceae</taxon>
        <taxon>Telluria group</taxon>
        <taxon>Massilia</taxon>
    </lineage>
</organism>
<dbReference type="EMBL" id="JABBGG010000004">
    <property type="protein sequence ID" value="NML61171.1"/>
    <property type="molecule type" value="Genomic_DNA"/>
</dbReference>
<accession>A0A848HMW8</accession>